<dbReference type="PROSITE" id="PS00138">
    <property type="entry name" value="SUBTILASE_SER"/>
    <property type="match status" value="1"/>
</dbReference>
<dbReference type="Pfam" id="PF00082">
    <property type="entry name" value="Peptidase_S8"/>
    <property type="match status" value="1"/>
</dbReference>
<dbReference type="InterPro" id="IPR002884">
    <property type="entry name" value="P_dom"/>
</dbReference>
<dbReference type="PROSITE" id="PS51829">
    <property type="entry name" value="P_HOMO_B"/>
    <property type="match status" value="1"/>
</dbReference>
<dbReference type="SUPFAM" id="SSF52743">
    <property type="entry name" value="Subtilisin-like"/>
    <property type="match status" value="1"/>
</dbReference>
<dbReference type="Gene3D" id="2.60.120.380">
    <property type="match status" value="1"/>
</dbReference>
<dbReference type="InterPro" id="IPR036852">
    <property type="entry name" value="Peptidase_S8/S53_dom_sf"/>
</dbReference>
<evidence type="ECO:0000259" key="6">
    <source>
        <dbReference type="PROSITE" id="PS51829"/>
    </source>
</evidence>
<dbReference type="SUPFAM" id="SSF49265">
    <property type="entry name" value="Fibronectin type III"/>
    <property type="match status" value="1"/>
</dbReference>
<evidence type="ECO:0000313" key="7">
    <source>
        <dbReference type="EMBL" id="TDR40362.1"/>
    </source>
</evidence>
<dbReference type="InterPro" id="IPR051048">
    <property type="entry name" value="Peptidase_S8/S53_subtilisin"/>
</dbReference>
<dbReference type="PRINTS" id="PR00723">
    <property type="entry name" value="SUBTILISIN"/>
</dbReference>
<dbReference type="Pfam" id="PF01483">
    <property type="entry name" value="P_proprotein"/>
    <property type="match status" value="1"/>
</dbReference>
<keyword evidence="8" id="KW-1185">Reference proteome</keyword>
<feature type="active site" description="Charge relay system" evidence="4">
    <location>
        <position position="511"/>
    </location>
</feature>
<dbReference type="GO" id="GO:0004252">
    <property type="term" value="F:serine-type endopeptidase activity"/>
    <property type="evidence" value="ECO:0007669"/>
    <property type="project" value="UniProtKB-UniRule"/>
</dbReference>
<dbReference type="Gene3D" id="3.40.50.200">
    <property type="entry name" value="Peptidase S8/S53 domain"/>
    <property type="match status" value="1"/>
</dbReference>
<dbReference type="InterPro" id="IPR008979">
    <property type="entry name" value="Galactose-bd-like_sf"/>
</dbReference>
<accession>A0A4R6YQU6</accession>
<evidence type="ECO:0000256" key="2">
    <source>
        <dbReference type="ARBA" id="ARBA00022801"/>
    </source>
</evidence>
<keyword evidence="2 4" id="KW-0378">Hydrolase</keyword>
<name>A0A4R6YQU6_9GAMM</name>
<dbReference type="Gene3D" id="2.60.40.10">
    <property type="entry name" value="Immunoglobulins"/>
    <property type="match status" value="1"/>
</dbReference>
<feature type="chain" id="PRO_5020473154" evidence="5">
    <location>
        <begin position="20"/>
        <end position="1095"/>
    </location>
</feature>
<reference evidence="7 8" key="1">
    <citation type="submission" date="2019-03" db="EMBL/GenBank/DDBJ databases">
        <title>Genomic Encyclopedia of Type Strains, Phase IV (KMG-IV): sequencing the most valuable type-strain genomes for metagenomic binning, comparative biology and taxonomic classification.</title>
        <authorList>
            <person name="Goeker M."/>
        </authorList>
    </citation>
    <scope>NUCLEOTIDE SEQUENCE [LARGE SCALE GENOMIC DNA]</scope>
    <source>
        <strain evidence="7 8">DSM 21667</strain>
    </source>
</reference>
<dbReference type="InterPro" id="IPR036116">
    <property type="entry name" value="FN3_sf"/>
</dbReference>
<dbReference type="InterPro" id="IPR034058">
    <property type="entry name" value="TagA/B/C/D_pept_dom"/>
</dbReference>
<feature type="domain" description="P/Homo B" evidence="6">
    <location>
        <begin position="922"/>
        <end position="1084"/>
    </location>
</feature>
<dbReference type="PANTHER" id="PTHR43399:SF5">
    <property type="entry name" value="PEPTIDASE S8 FAMILY WITH PROTEASE-ASSOCIATED DOMAIN"/>
    <property type="match status" value="1"/>
</dbReference>
<evidence type="ECO:0000256" key="3">
    <source>
        <dbReference type="ARBA" id="ARBA00022825"/>
    </source>
</evidence>
<evidence type="ECO:0000313" key="8">
    <source>
        <dbReference type="Proteomes" id="UP000295293"/>
    </source>
</evidence>
<dbReference type="InterPro" id="IPR013783">
    <property type="entry name" value="Ig-like_fold"/>
</dbReference>
<keyword evidence="1 4" id="KW-0645">Protease</keyword>
<keyword evidence="5" id="KW-0732">Signal</keyword>
<keyword evidence="3 4" id="KW-0720">Serine protease</keyword>
<dbReference type="RefSeq" id="WP_133820315.1">
    <property type="nucleotide sequence ID" value="NZ_SNZH01000013.1"/>
</dbReference>
<organism evidence="7 8">
    <name type="scientific">Tahibacter aquaticus</name>
    <dbReference type="NCBI Taxonomy" id="520092"/>
    <lineage>
        <taxon>Bacteria</taxon>
        <taxon>Pseudomonadati</taxon>
        <taxon>Pseudomonadota</taxon>
        <taxon>Gammaproteobacteria</taxon>
        <taxon>Lysobacterales</taxon>
        <taxon>Rhodanobacteraceae</taxon>
        <taxon>Tahibacter</taxon>
    </lineage>
</organism>
<dbReference type="PROSITE" id="PS51892">
    <property type="entry name" value="SUBTILASE"/>
    <property type="match status" value="1"/>
</dbReference>
<dbReference type="OrthoDB" id="5928883at2"/>
<gene>
    <name evidence="7" type="ORF">DFR29_11362</name>
</gene>
<dbReference type="Proteomes" id="UP000295293">
    <property type="component" value="Unassembled WGS sequence"/>
</dbReference>
<evidence type="ECO:0000256" key="5">
    <source>
        <dbReference type="SAM" id="SignalP"/>
    </source>
</evidence>
<dbReference type="PANTHER" id="PTHR43399">
    <property type="entry name" value="SUBTILISIN-RELATED"/>
    <property type="match status" value="1"/>
</dbReference>
<dbReference type="EMBL" id="SNZH01000013">
    <property type="protein sequence ID" value="TDR40362.1"/>
    <property type="molecule type" value="Genomic_DNA"/>
</dbReference>
<dbReference type="InterPro" id="IPR000209">
    <property type="entry name" value="Peptidase_S8/S53_dom"/>
</dbReference>
<evidence type="ECO:0000256" key="4">
    <source>
        <dbReference type="PROSITE-ProRule" id="PRU01240"/>
    </source>
</evidence>
<sequence length="1095" mass="111973">MRKLLFVCISVSLSLSAQANDERCVVSFAGAQQDVCSGKVSVAEPFAPLAQLESFKDSNLRLIKFDGPIDDARRAAVEAIGARIVDYAPNYAYVVRMSSAQDGRARAIPGVVWSGPFLPAFKIDPNIAAELRDGKLVRDAGITELSISLHPGADRGAIQQLASRAPGLTLVNTISAGSDTRLIARFERAGLRAAVEQLAADPGVSAIGFRLPKRLLNSQADWLHQSNVNTPSPLRPVFAHGLYGCGQTVGVLDSGLFIGNCAFNDTTQTPAISDCATGSTCPPVTAPNLAHRKVPAYYKWSGDAGGAPADEHGHGTHVVGSVAGNNPANAVDCTSFTTEGGNTDLDGTAPGAKIVMQEMGGDLAYLGASGNPYHAGDMAYTSGARLHSNSWGGGCVNLFGCVAGCTVTYDAEARDADNIMRDRPDLLVLFAAGNAGTACPAGNNVGSPGNAKSVMTIGASLRGTAANGMAGFSSRGPTLDARTKPDITAQGDSIMSAQRDACGTRSESGTSMATPTAAGLAALVRDYLARGFYPSGARNPADAIANPSGALVKAIMISGAASMSGTGAGTVPGQSQGWGRILLDNSLYFNGDTSRLYIHDAPTGLATGGLDVHTIVITAGQPFNATLAWSDAAAAIGASPALVNSLRLEVVAPNGDVWTQKLPAGVSPANANPVQDTTTANYDNLNTVQRISFTAPATGAYQLRVRGINVPQGPQKYALAATGALVVGTDPDFALQTSPSANICAGSPASYSIGVQSLNGFTSPVTLSVTGLPGSSTGTFTPNPVTPAQPPAASQLAVGNTTSVASGNYNLVIQGNSASPPLQHTASATLNVVAAAPVAGSLTAPANNATGQATSPAFSWAAIADAGSYRIQIATDAGFATLVDNQVVNATTYTPATALNPDTTYYWRVYGLNACGQGTVSAVFQFRTANEICRAPGVAIPDNNTTGVTDSQTLVTTGTLTGLRLGIQLTHTYVGDLTLTLSKGATTVALMQRPGGNGGCSGNDMNLTVDDAATLTLETNCTSGTNPAQAYTVGGNYKPDSPLSAFAGQDLSGTWSLKAVDSANQDTGNIVRWCLLPNTAPPQPDAIFDDGFDGN</sequence>
<dbReference type="InterPro" id="IPR003961">
    <property type="entry name" value="FN3_dom"/>
</dbReference>
<feature type="active site" description="Charge relay system" evidence="4">
    <location>
        <position position="314"/>
    </location>
</feature>
<dbReference type="CDD" id="cd04842">
    <property type="entry name" value="Peptidases_S8_Kp43_protease"/>
    <property type="match status" value="1"/>
</dbReference>
<proteinExistence type="inferred from homology"/>
<evidence type="ECO:0000256" key="1">
    <source>
        <dbReference type="ARBA" id="ARBA00022670"/>
    </source>
</evidence>
<protein>
    <submittedName>
        <fullName evidence="7">Proprotein convertase P-domain-containing protein</fullName>
    </submittedName>
</protein>
<dbReference type="AlphaFoldDB" id="A0A4R6YQU6"/>
<dbReference type="GO" id="GO:0006508">
    <property type="term" value="P:proteolysis"/>
    <property type="evidence" value="ECO:0007669"/>
    <property type="project" value="UniProtKB-KW"/>
</dbReference>
<feature type="signal peptide" evidence="5">
    <location>
        <begin position="1"/>
        <end position="19"/>
    </location>
</feature>
<dbReference type="InterPro" id="IPR023828">
    <property type="entry name" value="Peptidase_S8_Ser-AS"/>
</dbReference>
<comment type="similarity">
    <text evidence="4">Belongs to the peptidase S8 family.</text>
</comment>
<feature type="active site" description="Charge relay system" evidence="4">
    <location>
        <position position="253"/>
    </location>
</feature>
<dbReference type="Gene3D" id="2.60.120.260">
    <property type="entry name" value="Galactose-binding domain-like"/>
    <property type="match status" value="1"/>
</dbReference>
<dbReference type="CDD" id="cd00063">
    <property type="entry name" value="FN3"/>
    <property type="match status" value="1"/>
</dbReference>
<dbReference type="InterPro" id="IPR015500">
    <property type="entry name" value="Peptidase_S8_subtilisin-rel"/>
</dbReference>
<comment type="caution">
    <text evidence="7">The sequence shown here is derived from an EMBL/GenBank/DDBJ whole genome shotgun (WGS) entry which is preliminary data.</text>
</comment>
<dbReference type="SUPFAM" id="SSF49785">
    <property type="entry name" value="Galactose-binding domain-like"/>
    <property type="match status" value="2"/>
</dbReference>